<reference evidence="1" key="1">
    <citation type="submission" date="2018-05" db="EMBL/GenBank/DDBJ databases">
        <authorList>
            <person name="Lanie J.A."/>
            <person name="Ng W.-L."/>
            <person name="Kazmierczak K.M."/>
            <person name="Andrzejewski T.M."/>
            <person name="Davidsen T.M."/>
            <person name="Wayne K.J."/>
            <person name="Tettelin H."/>
            <person name="Glass J.I."/>
            <person name="Rusch D."/>
            <person name="Podicherti R."/>
            <person name="Tsui H.-C.T."/>
            <person name="Winkler M.E."/>
        </authorList>
    </citation>
    <scope>NUCLEOTIDE SEQUENCE</scope>
</reference>
<dbReference type="AlphaFoldDB" id="A0A382XTL3"/>
<sequence>MIAVVKEDCPTCRLVEPVLQQLGSTKPGIVVYTQDDPIFPCDVPQVIDDRTLKISFDLEIETVPTLIRHKSGQEVERVVGWNRTDWQRVTAIADLGEELPAHQPGCGSRSIEPGAVHKLRARFGDPGIRARRIQVNQFEDEIETCFDRGWSDGLPVVPPTPER</sequence>
<dbReference type="SUPFAM" id="SSF52833">
    <property type="entry name" value="Thioredoxin-like"/>
    <property type="match status" value="1"/>
</dbReference>
<dbReference type="EMBL" id="UINC01170430">
    <property type="protein sequence ID" value="SVD74467.1"/>
    <property type="molecule type" value="Genomic_DNA"/>
</dbReference>
<protein>
    <recommendedName>
        <fullName evidence="2">Thioredoxin domain-containing protein</fullName>
    </recommendedName>
</protein>
<evidence type="ECO:0000313" key="1">
    <source>
        <dbReference type="EMBL" id="SVD74467.1"/>
    </source>
</evidence>
<dbReference type="InterPro" id="IPR036249">
    <property type="entry name" value="Thioredoxin-like_sf"/>
</dbReference>
<gene>
    <name evidence="1" type="ORF">METZ01_LOCUS427321</name>
</gene>
<dbReference type="CDD" id="cd02947">
    <property type="entry name" value="TRX_family"/>
    <property type="match status" value="1"/>
</dbReference>
<accession>A0A382XTL3</accession>
<proteinExistence type="predicted"/>
<dbReference type="Gene3D" id="3.40.30.10">
    <property type="entry name" value="Glutaredoxin"/>
    <property type="match status" value="1"/>
</dbReference>
<name>A0A382XTL3_9ZZZZ</name>
<organism evidence="1">
    <name type="scientific">marine metagenome</name>
    <dbReference type="NCBI Taxonomy" id="408172"/>
    <lineage>
        <taxon>unclassified sequences</taxon>
        <taxon>metagenomes</taxon>
        <taxon>ecological metagenomes</taxon>
    </lineage>
</organism>
<feature type="non-terminal residue" evidence="1">
    <location>
        <position position="163"/>
    </location>
</feature>
<evidence type="ECO:0008006" key="2">
    <source>
        <dbReference type="Google" id="ProtNLM"/>
    </source>
</evidence>